<dbReference type="InterPro" id="IPR010730">
    <property type="entry name" value="HET"/>
</dbReference>
<protein>
    <submittedName>
        <fullName evidence="2">HET-domain-containing protein</fullName>
    </submittedName>
</protein>
<gene>
    <name evidence="3" type="ORF">L207DRAFT_436465</name>
    <name evidence="2" type="ORF">L207DRAFT_591096</name>
</gene>
<keyword evidence="4" id="KW-1185">Reference proteome</keyword>
<evidence type="ECO:0000259" key="1">
    <source>
        <dbReference type="Pfam" id="PF06985"/>
    </source>
</evidence>
<evidence type="ECO:0000313" key="4">
    <source>
        <dbReference type="Proteomes" id="UP000235786"/>
    </source>
</evidence>
<accession>A0A2J6R142</accession>
<dbReference type="STRING" id="1149755.A0A2J6R142"/>
<dbReference type="Pfam" id="PF06985">
    <property type="entry name" value="HET"/>
    <property type="match status" value="1"/>
</dbReference>
<proteinExistence type="predicted"/>
<feature type="domain" description="Heterokaryon incompatibility" evidence="1">
    <location>
        <begin position="59"/>
        <end position="201"/>
    </location>
</feature>
<sequence>MASTIDALPIARRWYQECRTLHKTCKRSPKSAIPTRLIDISGNEPCLRLADELGSEVEYATLSHCWGSLKFTRLTKSTFESFRKRIPPEALTKTFKNAIFIAQYFGFRFLWIDSLFILQDSMEDWSKESTLMSEVYGECDLNIAATSAKDGSEGCFFPRERSWRCQVSPTSQTEQIYDCYPYSTLEPYVDRLSKRAWVLQERCLSQRTVHFANNQLYWECCGIVASEIYPNGYPLSIARDKFLYQKRQLSRSSWPKLVEMYSGGLTTMSSDRLVAIGGLARVIYSKSQDEYIAGFWKKGLEGQLLWQSHGLNRRIDPYSAPTWSWASLQGGVSFHDWHKNENALSRMCTFRVHDIQMQYVSDNPFGQVRTGILRLRCSHLASGVIQRGPLFVSIGNYDFNIGRHIAHDFHISFDCIEEEERGGEDEEETWFIHVHVLPIWTDNSAGLLLRPTGRKRGHYERIGAYHTSELSTPAIEDANLVALEWDHHFAEVSSDSNGNKEYFIDLV</sequence>
<dbReference type="PANTHER" id="PTHR33112">
    <property type="entry name" value="DOMAIN PROTEIN, PUTATIVE-RELATED"/>
    <property type="match status" value="1"/>
</dbReference>
<dbReference type="Proteomes" id="UP000235786">
    <property type="component" value="Unassembled WGS sequence"/>
</dbReference>
<dbReference type="EMBL" id="KZ613960">
    <property type="protein sequence ID" value="PMD32231.1"/>
    <property type="molecule type" value="Genomic_DNA"/>
</dbReference>
<organism evidence="2 4">
    <name type="scientific">Hyaloscypha variabilis (strain UAMH 11265 / GT02V1 / F)</name>
    <name type="common">Meliniomyces variabilis</name>
    <dbReference type="NCBI Taxonomy" id="1149755"/>
    <lineage>
        <taxon>Eukaryota</taxon>
        <taxon>Fungi</taxon>
        <taxon>Dikarya</taxon>
        <taxon>Ascomycota</taxon>
        <taxon>Pezizomycotina</taxon>
        <taxon>Leotiomycetes</taxon>
        <taxon>Helotiales</taxon>
        <taxon>Hyaloscyphaceae</taxon>
        <taxon>Hyaloscypha</taxon>
        <taxon>Hyaloscypha variabilis</taxon>
    </lineage>
</organism>
<evidence type="ECO:0000313" key="3">
    <source>
        <dbReference type="EMBL" id="PMD34518.1"/>
    </source>
</evidence>
<dbReference type="EMBL" id="KZ613953">
    <property type="protein sequence ID" value="PMD34518.1"/>
    <property type="molecule type" value="Genomic_DNA"/>
</dbReference>
<name>A0A2J6R142_HYAVF</name>
<reference evidence="2 4" key="1">
    <citation type="submission" date="2016-04" db="EMBL/GenBank/DDBJ databases">
        <title>A degradative enzymes factory behind the ericoid mycorrhizal symbiosis.</title>
        <authorList>
            <consortium name="DOE Joint Genome Institute"/>
            <person name="Martino E."/>
            <person name="Morin E."/>
            <person name="Grelet G."/>
            <person name="Kuo A."/>
            <person name="Kohler A."/>
            <person name="Daghino S."/>
            <person name="Barry K."/>
            <person name="Choi C."/>
            <person name="Cichocki N."/>
            <person name="Clum A."/>
            <person name="Copeland A."/>
            <person name="Hainaut M."/>
            <person name="Haridas S."/>
            <person name="Labutti K."/>
            <person name="Lindquist E."/>
            <person name="Lipzen A."/>
            <person name="Khouja H.-R."/>
            <person name="Murat C."/>
            <person name="Ohm R."/>
            <person name="Olson A."/>
            <person name="Spatafora J."/>
            <person name="Veneault-Fourrey C."/>
            <person name="Henrissat B."/>
            <person name="Grigoriev I."/>
            <person name="Martin F."/>
            <person name="Perotto S."/>
        </authorList>
    </citation>
    <scope>NUCLEOTIDE SEQUENCE [LARGE SCALE GENOMIC DNA]</scope>
    <source>
        <strain evidence="2 4">F</strain>
    </source>
</reference>
<dbReference type="AlphaFoldDB" id="A0A2J6R142"/>
<dbReference type="OrthoDB" id="5125733at2759"/>
<dbReference type="PANTHER" id="PTHR33112:SF10">
    <property type="entry name" value="TOL"/>
    <property type="match status" value="1"/>
</dbReference>
<evidence type="ECO:0000313" key="2">
    <source>
        <dbReference type="EMBL" id="PMD32231.1"/>
    </source>
</evidence>